<dbReference type="NCBIfam" id="TIGR02857">
    <property type="entry name" value="CydD"/>
    <property type="match status" value="1"/>
</dbReference>
<dbReference type="Proteomes" id="UP000308054">
    <property type="component" value="Unassembled WGS sequence"/>
</dbReference>
<dbReference type="InterPro" id="IPR011527">
    <property type="entry name" value="ABC1_TM_dom"/>
</dbReference>
<dbReference type="SMART" id="SM00382">
    <property type="entry name" value="AAA"/>
    <property type="match status" value="1"/>
</dbReference>
<dbReference type="InterPro" id="IPR027417">
    <property type="entry name" value="P-loop_NTPase"/>
</dbReference>
<name>A0A4V3RYF4_9PROT</name>
<dbReference type="SUPFAM" id="SSF90123">
    <property type="entry name" value="ABC transporter transmembrane region"/>
    <property type="match status" value="1"/>
</dbReference>
<feature type="transmembrane region" description="Helical" evidence="7">
    <location>
        <begin position="36"/>
        <end position="56"/>
    </location>
</feature>
<feature type="transmembrane region" description="Helical" evidence="7">
    <location>
        <begin position="142"/>
        <end position="161"/>
    </location>
</feature>
<comment type="caution">
    <text evidence="10">The sequence shown here is derived from an EMBL/GenBank/DDBJ whole genome shotgun (WGS) entry which is preliminary data.</text>
</comment>
<evidence type="ECO:0000313" key="10">
    <source>
        <dbReference type="EMBL" id="TGY90209.1"/>
    </source>
</evidence>
<evidence type="ECO:0000256" key="2">
    <source>
        <dbReference type="ARBA" id="ARBA00022692"/>
    </source>
</evidence>
<dbReference type="RefSeq" id="WP_135994707.1">
    <property type="nucleotide sequence ID" value="NZ_CP071057.1"/>
</dbReference>
<dbReference type="AlphaFoldDB" id="A0A4V3RYF4"/>
<protein>
    <submittedName>
        <fullName evidence="10">Thiol reductant ABC exporter subunit CydD</fullName>
    </submittedName>
</protein>
<proteinExistence type="predicted"/>
<gene>
    <name evidence="10" type="primary">cydD</name>
    <name evidence="10" type="ORF">E5163_03535</name>
</gene>
<evidence type="ECO:0000256" key="4">
    <source>
        <dbReference type="ARBA" id="ARBA00022840"/>
    </source>
</evidence>
<keyword evidence="4" id="KW-0067">ATP-binding</keyword>
<keyword evidence="5 7" id="KW-1133">Transmembrane helix</keyword>
<dbReference type="PROSITE" id="PS00211">
    <property type="entry name" value="ABC_TRANSPORTER_1"/>
    <property type="match status" value="1"/>
</dbReference>
<sequence length="558" mass="57829">MTDSPSPDSPEQPARRLGTWERAGLGWIRIGAGLGIAQYAIFAGFAFCAASALAALVEGRPFAGWLAAAAGLALVRALLQAGETRAGIEASLLIRDHVRRQAARALCARGPAFTERHETGAISAALIDAVEKLEGYFARYRPLLPVLAGGPLVLVLAAAAASPVVAAGLLLSAPVFIAVTAIVGAGAAEASRDQLATLRRLAGRFNDRLQALETLNAFNAAGREAAGLARAADELRRRTMKVLRIAFLSSAALEIVSAFAIAATAIYAGLTLMDVIALGPDRDLALRGAVFLLLLAPEFYTPMRRFSAAYHDRADAEAAAEALDPILDGPGMSASPPAAGFATAPQIRFEAVSSVYPDGRRGLDTLSFCAPAGQITGLWGPSGAGKSTALKLLMGYAPASAGRILVDGVPADGPLLGRAAWIAQRPRLFHGTLAENIALFDETLGQDRILAAAEAAGVLDFAASLPDGLDTRLGERGYALSGGQAQRVALARALAADMKLLLLDEPTAHLDGLSEARFLARLTEAARGRTVLIATHSPAVRAACDHVVELAPVAEGVS</sequence>
<keyword evidence="3" id="KW-0547">Nucleotide-binding</keyword>
<accession>A0A4V3RYF4</accession>
<keyword evidence="6 7" id="KW-0472">Membrane</keyword>
<keyword evidence="2 7" id="KW-0812">Transmembrane</keyword>
<dbReference type="InterPro" id="IPR039421">
    <property type="entry name" value="Type_1_exporter"/>
</dbReference>
<dbReference type="InterPro" id="IPR003593">
    <property type="entry name" value="AAA+_ATPase"/>
</dbReference>
<dbReference type="Pfam" id="PF00005">
    <property type="entry name" value="ABC_tran"/>
    <property type="match status" value="1"/>
</dbReference>
<dbReference type="InterPro" id="IPR014216">
    <property type="entry name" value="ABC_transptr_CydD"/>
</dbReference>
<feature type="transmembrane region" description="Helical" evidence="7">
    <location>
        <begin position="167"/>
        <end position="190"/>
    </location>
</feature>
<dbReference type="GO" id="GO:0034040">
    <property type="term" value="F:ATPase-coupled lipid transmembrane transporter activity"/>
    <property type="evidence" value="ECO:0007669"/>
    <property type="project" value="TreeGrafter"/>
</dbReference>
<dbReference type="GO" id="GO:0140359">
    <property type="term" value="F:ABC-type transporter activity"/>
    <property type="evidence" value="ECO:0007669"/>
    <property type="project" value="InterPro"/>
</dbReference>
<dbReference type="EMBL" id="SRXW01000001">
    <property type="protein sequence ID" value="TGY90209.1"/>
    <property type="molecule type" value="Genomic_DNA"/>
</dbReference>
<dbReference type="Gene3D" id="1.20.1560.10">
    <property type="entry name" value="ABC transporter type 1, transmembrane domain"/>
    <property type="match status" value="1"/>
</dbReference>
<dbReference type="InterPro" id="IPR003439">
    <property type="entry name" value="ABC_transporter-like_ATP-bd"/>
</dbReference>
<dbReference type="Pfam" id="PF00664">
    <property type="entry name" value="ABC_membrane"/>
    <property type="match status" value="1"/>
</dbReference>
<dbReference type="GO" id="GO:0042883">
    <property type="term" value="P:cysteine transport"/>
    <property type="evidence" value="ECO:0007669"/>
    <property type="project" value="InterPro"/>
</dbReference>
<dbReference type="PROSITE" id="PS50929">
    <property type="entry name" value="ABC_TM1F"/>
    <property type="match status" value="1"/>
</dbReference>
<keyword evidence="11" id="KW-1185">Reference proteome</keyword>
<evidence type="ECO:0000259" key="9">
    <source>
        <dbReference type="PROSITE" id="PS50929"/>
    </source>
</evidence>
<evidence type="ECO:0000256" key="6">
    <source>
        <dbReference type="ARBA" id="ARBA00023136"/>
    </source>
</evidence>
<feature type="transmembrane region" description="Helical" evidence="7">
    <location>
        <begin position="245"/>
        <end position="272"/>
    </location>
</feature>
<dbReference type="PANTHER" id="PTHR24221">
    <property type="entry name" value="ATP-BINDING CASSETTE SUB-FAMILY B"/>
    <property type="match status" value="1"/>
</dbReference>
<dbReference type="GO" id="GO:0016887">
    <property type="term" value="F:ATP hydrolysis activity"/>
    <property type="evidence" value="ECO:0007669"/>
    <property type="project" value="InterPro"/>
</dbReference>
<organism evidence="10 11">
    <name type="scientific">Marinicauda algicola</name>
    <dbReference type="NCBI Taxonomy" id="2029849"/>
    <lineage>
        <taxon>Bacteria</taxon>
        <taxon>Pseudomonadati</taxon>
        <taxon>Pseudomonadota</taxon>
        <taxon>Alphaproteobacteria</taxon>
        <taxon>Maricaulales</taxon>
        <taxon>Maricaulaceae</taxon>
        <taxon>Marinicauda</taxon>
    </lineage>
</organism>
<evidence type="ECO:0000259" key="8">
    <source>
        <dbReference type="PROSITE" id="PS50893"/>
    </source>
</evidence>
<feature type="domain" description="ABC transporter" evidence="8">
    <location>
        <begin position="347"/>
        <end position="557"/>
    </location>
</feature>
<dbReference type="Gene3D" id="3.40.50.300">
    <property type="entry name" value="P-loop containing nucleotide triphosphate hydrolases"/>
    <property type="match status" value="1"/>
</dbReference>
<evidence type="ECO:0000256" key="7">
    <source>
        <dbReference type="SAM" id="Phobius"/>
    </source>
</evidence>
<dbReference type="GO" id="GO:0005524">
    <property type="term" value="F:ATP binding"/>
    <property type="evidence" value="ECO:0007669"/>
    <property type="project" value="UniProtKB-KW"/>
</dbReference>
<evidence type="ECO:0000256" key="1">
    <source>
        <dbReference type="ARBA" id="ARBA00004651"/>
    </source>
</evidence>
<feature type="transmembrane region" description="Helical" evidence="7">
    <location>
        <begin position="62"/>
        <end position="79"/>
    </location>
</feature>
<dbReference type="CDD" id="cd18584">
    <property type="entry name" value="ABC_6TM_AarD_CydD"/>
    <property type="match status" value="1"/>
</dbReference>
<dbReference type="PANTHER" id="PTHR24221:SF261">
    <property type="entry name" value="GLUTATHIONE_L-CYSTEINE TRANSPORT SYSTEM ATP-BINDING_PERMEASE PROTEIN CYDD"/>
    <property type="match status" value="1"/>
</dbReference>
<dbReference type="PROSITE" id="PS50893">
    <property type="entry name" value="ABC_TRANSPORTER_2"/>
    <property type="match status" value="1"/>
</dbReference>
<reference evidence="10 11" key="1">
    <citation type="journal article" date="2017" name="Int. J. Syst. Evol. Microbiol.">
        <title>Marinicauda algicola sp. nov., isolated from a marine red alga Rhodosorus marinus.</title>
        <authorList>
            <person name="Jeong S.E."/>
            <person name="Jeon S.H."/>
            <person name="Chun B.H."/>
            <person name="Kim D.W."/>
            <person name="Jeon C.O."/>
        </authorList>
    </citation>
    <scope>NUCLEOTIDE SEQUENCE [LARGE SCALE GENOMIC DNA]</scope>
    <source>
        <strain evidence="10 11">JCM 31718</strain>
    </source>
</reference>
<evidence type="ECO:0000313" key="11">
    <source>
        <dbReference type="Proteomes" id="UP000308054"/>
    </source>
</evidence>
<evidence type="ECO:0000256" key="5">
    <source>
        <dbReference type="ARBA" id="ARBA00022989"/>
    </source>
</evidence>
<dbReference type="OrthoDB" id="9806127at2"/>
<dbReference type="InterPro" id="IPR036640">
    <property type="entry name" value="ABC1_TM_sf"/>
</dbReference>
<dbReference type="InterPro" id="IPR017871">
    <property type="entry name" value="ABC_transporter-like_CS"/>
</dbReference>
<comment type="subcellular location">
    <subcellularLocation>
        <location evidence="1">Cell membrane</location>
        <topology evidence="1">Multi-pass membrane protein</topology>
    </subcellularLocation>
</comment>
<dbReference type="GO" id="GO:0005886">
    <property type="term" value="C:plasma membrane"/>
    <property type="evidence" value="ECO:0007669"/>
    <property type="project" value="UniProtKB-SubCell"/>
</dbReference>
<feature type="domain" description="ABC transmembrane type-1" evidence="9">
    <location>
        <begin position="30"/>
        <end position="315"/>
    </location>
</feature>
<dbReference type="SUPFAM" id="SSF52540">
    <property type="entry name" value="P-loop containing nucleoside triphosphate hydrolases"/>
    <property type="match status" value="1"/>
</dbReference>
<evidence type="ECO:0000256" key="3">
    <source>
        <dbReference type="ARBA" id="ARBA00022741"/>
    </source>
</evidence>